<dbReference type="InterPro" id="IPR016186">
    <property type="entry name" value="C-type_lectin-like/link_sf"/>
</dbReference>
<keyword evidence="1" id="KW-0732">Signal</keyword>
<organism evidence="3 4">
    <name type="scientific">Biomphalaria glabrata</name>
    <name type="common">Bloodfluke planorb</name>
    <name type="synonym">Freshwater snail</name>
    <dbReference type="NCBI Taxonomy" id="6526"/>
    <lineage>
        <taxon>Eukaryota</taxon>
        <taxon>Metazoa</taxon>
        <taxon>Spiralia</taxon>
        <taxon>Lophotrochozoa</taxon>
        <taxon>Mollusca</taxon>
        <taxon>Gastropoda</taxon>
        <taxon>Heterobranchia</taxon>
        <taxon>Euthyneura</taxon>
        <taxon>Panpulmonata</taxon>
        <taxon>Hygrophila</taxon>
        <taxon>Lymnaeoidea</taxon>
        <taxon>Planorbidae</taxon>
        <taxon>Biomphalaria</taxon>
    </lineage>
</organism>
<dbReference type="Proteomes" id="UP001165740">
    <property type="component" value="Chromosome 13"/>
</dbReference>
<dbReference type="PROSITE" id="PS50041">
    <property type="entry name" value="C_TYPE_LECTIN_2"/>
    <property type="match status" value="1"/>
</dbReference>
<evidence type="ECO:0000313" key="3">
    <source>
        <dbReference type="Proteomes" id="UP001165740"/>
    </source>
</evidence>
<protein>
    <submittedName>
        <fullName evidence="4">Uncharacterized protein LOC106074695</fullName>
    </submittedName>
</protein>
<sequence>MHIIVVFCAVITLTFGDSNFSFSEDEKILDNNVAIKTSPPYLVRGLNFTVDIECKVRKVDLPSMASVFSMVIAHSHLTDHPLYFYVASVDALEGHSHNISHEAEVISGSIDNNGESILHIRFKFPESNLTGKYMCEVFGFDHIGKPVTKYSTVEVLPNDIGLLFDLIKESQSNITTLQELVNKANSCLSEKQSFIETLTHGLVKNDFYSPLLFNEHHYYMRKPTNHFSYSEAQTVCEEFGGYLLELDSHPEYSFIVNYITTMNIDVLIYTGMTDEEKEGVWVNKHSPNMTATIIWGVGEPSGGTLENCLCFKLTPQWSMIDIVCELTRNPLINYDLSFICEVPEAQCRWMP</sequence>
<dbReference type="InterPro" id="IPR016187">
    <property type="entry name" value="CTDL_fold"/>
</dbReference>
<evidence type="ECO:0000313" key="4">
    <source>
        <dbReference type="RefSeq" id="XP_013090970.2"/>
    </source>
</evidence>
<keyword evidence="3" id="KW-1185">Reference proteome</keyword>
<dbReference type="Gene3D" id="3.10.100.10">
    <property type="entry name" value="Mannose-Binding Protein A, subunit A"/>
    <property type="match status" value="1"/>
</dbReference>
<dbReference type="OrthoDB" id="6285913at2759"/>
<dbReference type="SMART" id="SM00034">
    <property type="entry name" value="CLECT"/>
    <property type="match status" value="1"/>
</dbReference>
<dbReference type="KEGG" id="bgt:106074695"/>
<dbReference type="CDD" id="cd00037">
    <property type="entry name" value="CLECT"/>
    <property type="match status" value="1"/>
</dbReference>
<dbReference type="SUPFAM" id="SSF56436">
    <property type="entry name" value="C-type lectin-like"/>
    <property type="match status" value="1"/>
</dbReference>
<dbReference type="InterPro" id="IPR050111">
    <property type="entry name" value="C-type_lectin/snaclec_domain"/>
</dbReference>
<reference evidence="4" key="1">
    <citation type="submission" date="2025-08" db="UniProtKB">
        <authorList>
            <consortium name="RefSeq"/>
        </authorList>
    </citation>
    <scope>IDENTIFICATION</scope>
</reference>
<evidence type="ECO:0000256" key="1">
    <source>
        <dbReference type="SAM" id="SignalP"/>
    </source>
</evidence>
<dbReference type="Pfam" id="PF00059">
    <property type="entry name" value="Lectin_C"/>
    <property type="match status" value="1"/>
</dbReference>
<feature type="domain" description="C-type lectin" evidence="2">
    <location>
        <begin position="213"/>
        <end position="318"/>
    </location>
</feature>
<dbReference type="AlphaFoldDB" id="A0A9U8EKP4"/>
<feature type="chain" id="PRO_5040898291" evidence="1">
    <location>
        <begin position="17"/>
        <end position="351"/>
    </location>
</feature>
<proteinExistence type="predicted"/>
<dbReference type="RefSeq" id="XP_013090970.2">
    <property type="nucleotide sequence ID" value="XM_013235516.2"/>
</dbReference>
<accession>A0A9U8EKP4</accession>
<dbReference type="PANTHER" id="PTHR22803">
    <property type="entry name" value="MANNOSE, PHOSPHOLIPASE, LECTIN RECEPTOR RELATED"/>
    <property type="match status" value="1"/>
</dbReference>
<dbReference type="GeneID" id="106074695"/>
<gene>
    <name evidence="4" type="primary">LOC106074695</name>
</gene>
<feature type="signal peptide" evidence="1">
    <location>
        <begin position="1"/>
        <end position="16"/>
    </location>
</feature>
<evidence type="ECO:0000259" key="2">
    <source>
        <dbReference type="PROSITE" id="PS50041"/>
    </source>
</evidence>
<name>A0A9U8EKP4_BIOGL</name>
<dbReference type="InterPro" id="IPR001304">
    <property type="entry name" value="C-type_lectin-like"/>
</dbReference>